<dbReference type="Gene3D" id="3.40.50.300">
    <property type="entry name" value="P-loop containing nucleotide triphosphate hydrolases"/>
    <property type="match status" value="1"/>
</dbReference>
<dbReference type="PANTHER" id="PTHR30050:SF4">
    <property type="entry name" value="ATP-BINDING PROTEIN RV3427C IN INSERTION SEQUENCE-RELATED"/>
    <property type="match status" value="1"/>
</dbReference>
<reference evidence="2" key="2">
    <citation type="journal article" date="2014" name="ISME J.">
        <title>Microbial stratification in low pH oxic and suboxic macroscopic growths along an acid mine drainage.</title>
        <authorList>
            <person name="Mendez-Garcia C."/>
            <person name="Mesa V."/>
            <person name="Sprenger R.R."/>
            <person name="Richter M."/>
            <person name="Diez M.S."/>
            <person name="Solano J."/>
            <person name="Bargiela R."/>
            <person name="Golyshina O.V."/>
            <person name="Manteca A."/>
            <person name="Ramos J.L."/>
            <person name="Gallego J.R."/>
            <person name="Llorente I."/>
            <person name="Martins Dos Santos V.A."/>
            <person name="Jensen O.N."/>
            <person name="Pelaez A.I."/>
            <person name="Sanchez J."/>
            <person name="Ferrer M."/>
        </authorList>
    </citation>
    <scope>NUCLEOTIDE SEQUENCE</scope>
</reference>
<gene>
    <name evidence="2" type="ORF">B1B_18541</name>
</gene>
<name>T0YAM5_9ZZZZ</name>
<proteinExistence type="predicted"/>
<evidence type="ECO:0000313" key="2">
    <source>
        <dbReference type="EMBL" id="EQD30173.1"/>
    </source>
</evidence>
<feature type="non-terminal residue" evidence="2">
    <location>
        <position position="1"/>
    </location>
</feature>
<accession>T0YAM5</accession>
<protein>
    <submittedName>
        <fullName evidence="2">Transposase subunit</fullName>
    </submittedName>
</protein>
<dbReference type="Pfam" id="PF01695">
    <property type="entry name" value="IstB_IS21"/>
    <property type="match status" value="1"/>
</dbReference>
<dbReference type="GO" id="GO:0005524">
    <property type="term" value="F:ATP binding"/>
    <property type="evidence" value="ECO:0007669"/>
    <property type="project" value="InterPro"/>
</dbReference>
<dbReference type="SUPFAM" id="SSF52540">
    <property type="entry name" value="P-loop containing nucleoside triphosphate hydrolases"/>
    <property type="match status" value="1"/>
</dbReference>
<organism evidence="2">
    <name type="scientific">mine drainage metagenome</name>
    <dbReference type="NCBI Taxonomy" id="410659"/>
    <lineage>
        <taxon>unclassified sequences</taxon>
        <taxon>metagenomes</taxon>
        <taxon>ecological metagenomes</taxon>
    </lineage>
</organism>
<dbReference type="InterPro" id="IPR002611">
    <property type="entry name" value="IstB_ATP-bd"/>
</dbReference>
<sequence>KSYLGCAFAHKAIRQGHTALYVRLPRLLEDIGFAHGDGRYLKLLTQLGKVGVLVIDDFGLAHLSLQQAHDILEILDDRYQRKSTIVTSQLPVNKWYDLMPDPTVADALLDRLVHNSYTIAMNGESMRKHRSEKGR</sequence>
<dbReference type="AlphaFoldDB" id="T0YAM5"/>
<dbReference type="PANTHER" id="PTHR30050">
    <property type="entry name" value="CHROMOSOMAL REPLICATION INITIATOR PROTEIN DNAA"/>
    <property type="match status" value="1"/>
</dbReference>
<dbReference type="InterPro" id="IPR027417">
    <property type="entry name" value="P-loop_NTPase"/>
</dbReference>
<comment type="caution">
    <text evidence="2">The sequence shown here is derived from an EMBL/GenBank/DDBJ whole genome shotgun (WGS) entry which is preliminary data.</text>
</comment>
<dbReference type="EMBL" id="AUZY01012406">
    <property type="protein sequence ID" value="EQD30173.1"/>
    <property type="molecule type" value="Genomic_DNA"/>
</dbReference>
<reference evidence="2" key="1">
    <citation type="submission" date="2013-08" db="EMBL/GenBank/DDBJ databases">
        <authorList>
            <person name="Mendez C."/>
            <person name="Richter M."/>
            <person name="Ferrer M."/>
            <person name="Sanchez J."/>
        </authorList>
    </citation>
    <scope>NUCLEOTIDE SEQUENCE</scope>
</reference>
<feature type="domain" description="IstB-like ATP-binding" evidence="1">
    <location>
        <begin position="1"/>
        <end position="132"/>
    </location>
</feature>
<dbReference type="GO" id="GO:0006260">
    <property type="term" value="P:DNA replication"/>
    <property type="evidence" value="ECO:0007669"/>
    <property type="project" value="TreeGrafter"/>
</dbReference>
<evidence type="ECO:0000259" key="1">
    <source>
        <dbReference type="Pfam" id="PF01695"/>
    </source>
</evidence>